<dbReference type="SMART" id="SM00382">
    <property type="entry name" value="AAA"/>
    <property type="match status" value="1"/>
</dbReference>
<reference evidence="6 7" key="1">
    <citation type="submission" date="2018-08" db="EMBL/GenBank/DDBJ databases">
        <title>Meiothermus cateniformans JCM 15151 genome sequencing project.</title>
        <authorList>
            <person name="Da Costa M.S."/>
            <person name="Albuquerque L."/>
            <person name="Raposo P."/>
            <person name="Froufe H.J.C."/>
            <person name="Barroso C.S."/>
            <person name="Egas C."/>
        </authorList>
    </citation>
    <scope>NUCLEOTIDE SEQUENCE [LARGE SCALE GENOMIC DNA]</scope>
    <source>
        <strain evidence="6 7">JCM 15151</strain>
    </source>
</reference>
<dbReference type="GO" id="GO:0005524">
    <property type="term" value="F:ATP binding"/>
    <property type="evidence" value="ECO:0007669"/>
    <property type="project" value="UniProtKB-KW"/>
</dbReference>
<accession>A0A399DXK3</accession>
<proteinExistence type="inferred from homology"/>
<dbReference type="RefSeq" id="WP_027888583.1">
    <property type="nucleotide sequence ID" value="NZ_JBHSXZ010000043.1"/>
</dbReference>
<dbReference type="InterPro" id="IPR003439">
    <property type="entry name" value="ABC_transporter-like_ATP-bd"/>
</dbReference>
<comment type="caution">
    <text evidence="6">The sequence shown here is derived from an EMBL/GenBank/DDBJ whole genome shotgun (WGS) entry which is preliminary data.</text>
</comment>
<keyword evidence="4 6" id="KW-0067">ATP-binding</keyword>
<gene>
    <name evidence="6" type="primary">natA_3</name>
    <name evidence="6" type="ORF">Mcate_01563</name>
</gene>
<comment type="similarity">
    <text evidence="1">Belongs to the ABC transporter superfamily.</text>
</comment>
<dbReference type="PANTHER" id="PTHR43335:SF11">
    <property type="entry name" value="ABC TRANSPORTER RELATED"/>
    <property type="match status" value="1"/>
</dbReference>
<dbReference type="PANTHER" id="PTHR43335">
    <property type="entry name" value="ABC TRANSPORTER, ATP-BINDING PROTEIN"/>
    <property type="match status" value="1"/>
</dbReference>
<dbReference type="OrthoDB" id="24472at2"/>
<dbReference type="CDD" id="cd03230">
    <property type="entry name" value="ABC_DR_subfamily_A"/>
    <property type="match status" value="1"/>
</dbReference>
<evidence type="ECO:0000313" key="6">
    <source>
        <dbReference type="EMBL" id="RIH76925.1"/>
    </source>
</evidence>
<evidence type="ECO:0000259" key="5">
    <source>
        <dbReference type="PROSITE" id="PS50893"/>
    </source>
</evidence>
<protein>
    <submittedName>
        <fullName evidence="6">ABC transporter ATP-binding protein NatA</fullName>
    </submittedName>
</protein>
<dbReference type="SUPFAM" id="SSF52540">
    <property type="entry name" value="P-loop containing nucleoside triphosphate hydrolases"/>
    <property type="match status" value="1"/>
</dbReference>
<dbReference type="Gene3D" id="3.40.50.300">
    <property type="entry name" value="P-loop containing nucleotide triphosphate hydrolases"/>
    <property type="match status" value="1"/>
</dbReference>
<dbReference type="Pfam" id="PF00005">
    <property type="entry name" value="ABC_tran"/>
    <property type="match status" value="1"/>
</dbReference>
<dbReference type="AlphaFoldDB" id="A0A399DXK3"/>
<dbReference type="PROSITE" id="PS50893">
    <property type="entry name" value="ABC_TRANSPORTER_2"/>
    <property type="match status" value="1"/>
</dbReference>
<organism evidence="6 7">
    <name type="scientific">Meiothermus taiwanensis</name>
    <dbReference type="NCBI Taxonomy" id="172827"/>
    <lineage>
        <taxon>Bacteria</taxon>
        <taxon>Thermotogati</taxon>
        <taxon>Deinococcota</taxon>
        <taxon>Deinococci</taxon>
        <taxon>Thermales</taxon>
        <taxon>Thermaceae</taxon>
        <taxon>Meiothermus</taxon>
    </lineage>
</organism>
<dbReference type="InterPro" id="IPR003593">
    <property type="entry name" value="AAA+_ATPase"/>
</dbReference>
<keyword evidence="3" id="KW-0547">Nucleotide-binding</keyword>
<dbReference type="InterPro" id="IPR027417">
    <property type="entry name" value="P-loop_NTPase"/>
</dbReference>
<dbReference type="EMBL" id="QWKX01000034">
    <property type="protein sequence ID" value="RIH76925.1"/>
    <property type="molecule type" value="Genomic_DNA"/>
</dbReference>
<name>A0A399DXK3_9DEIN</name>
<evidence type="ECO:0000256" key="3">
    <source>
        <dbReference type="ARBA" id="ARBA00022741"/>
    </source>
</evidence>
<dbReference type="GO" id="GO:0016887">
    <property type="term" value="F:ATP hydrolysis activity"/>
    <property type="evidence" value="ECO:0007669"/>
    <property type="project" value="InterPro"/>
</dbReference>
<keyword evidence="2" id="KW-0813">Transport</keyword>
<evidence type="ECO:0000256" key="4">
    <source>
        <dbReference type="ARBA" id="ARBA00022840"/>
    </source>
</evidence>
<evidence type="ECO:0000313" key="7">
    <source>
        <dbReference type="Proteomes" id="UP000266089"/>
    </source>
</evidence>
<sequence>MVIETQGLTKRYGRVVAVEGLELRIEAGEVYGLLGPNGSGKTTTILMLLGLTEPSAGQVRVLGLDPVREPLSLKRQVGYLPDSVGFYGEMTAWENLSYIARLNGLPPALAKARMERVLERMGLAEVAHRPVGAFSRGMRQRLGLAEVLLKEPKVVILDEPTLGLDPEAAQEFLKMIQSLKSEGITVLLSSHLLHQVQAICDRVGLFHKGRLVLEGRVEELAQRVLGGAYRIRLEATPLQGLAERLQALPEVSRVQAEAQGLRLEATQDIRPQVARAVLEAGAALQSLVLEQPSLDEVYARYFQEVRHAA</sequence>
<evidence type="ECO:0000256" key="2">
    <source>
        <dbReference type="ARBA" id="ARBA00022448"/>
    </source>
</evidence>
<evidence type="ECO:0000256" key="1">
    <source>
        <dbReference type="ARBA" id="ARBA00005417"/>
    </source>
</evidence>
<feature type="domain" description="ABC transporter" evidence="5">
    <location>
        <begin position="3"/>
        <end position="233"/>
    </location>
</feature>
<dbReference type="Proteomes" id="UP000266089">
    <property type="component" value="Unassembled WGS sequence"/>
</dbReference>